<reference evidence="1" key="1">
    <citation type="submission" date="2021-02" db="EMBL/GenBank/DDBJ databases">
        <authorList>
            <person name="Nowell W R."/>
        </authorList>
    </citation>
    <scope>NUCLEOTIDE SEQUENCE</scope>
</reference>
<dbReference type="EMBL" id="CAJOAX010005469">
    <property type="protein sequence ID" value="CAF3949060.1"/>
    <property type="molecule type" value="Genomic_DNA"/>
</dbReference>
<gene>
    <name evidence="1" type="ORF">OTI717_LOCUS26282</name>
</gene>
<sequence length="442" mass="50012">MVEVPYVGSATSKVGKQLIKIGEEICPNTHIQIIPKPPRKISNFFPKKDPVPKNFQSRIVYHVKCSDCNSSYIGETTRQGCRRLKEHGAPQKKLPTVVSQPQPSVTTNTLRRSARNRGRVVNYRSMETLIEDDNINTIEEIEPYIARSQENVQDNISARLNKSALVSYRIAGLCALIEAAFDIAAEYLEEYVTFGAGETNKAFFHRAAKITERKYGLIIRKEQRLMIDTNICKRAHDVTVQNLAQYMALMKIHDEDKKNWCAQAGRTMKPMMQFITPEGSKEVAELKNTNEVLVNNKHNIDWPLTRKQENIAGAITEEVLETLRLERYQSLNIDLSSLAQRVSQENQNENLSHACSISTEENESIFSQNIITTSEAYYSIDQPQDEENIEHRGLNIFDLVDNFSGIGDQSNSSASQLVVVNEEIVEQQSEKNGVETITVSIC</sequence>
<evidence type="ECO:0000313" key="1">
    <source>
        <dbReference type="EMBL" id="CAF3949060.1"/>
    </source>
</evidence>
<accession>A0A819KH85</accession>
<dbReference type="Proteomes" id="UP000663823">
    <property type="component" value="Unassembled WGS sequence"/>
</dbReference>
<organism evidence="1 2">
    <name type="scientific">Rotaria sordida</name>
    <dbReference type="NCBI Taxonomy" id="392033"/>
    <lineage>
        <taxon>Eukaryota</taxon>
        <taxon>Metazoa</taxon>
        <taxon>Spiralia</taxon>
        <taxon>Gnathifera</taxon>
        <taxon>Rotifera</taxon>
        <taxon>Eurotatoria</taxon>
        <taxon>Bdelloidea</taxon>
        <taxon>Philodinida</taxon>
        <taxon>Philodinidae</taxon>
        <taxon>Rotaria</taxon>
    </lineage>
</organism>
<evidence type="ECO:0000313" key="2">
    <source>
        <dbReference type="Proteomes" id="UP000663823"/>
    </source>
</evidence>
<proteinExistence type="predicted"/>
<name>A0A819KH85_9BILA</name>
<dbReference type="AlphaFoldDB" id="A0A819KH85"/>
<comment type="caution">
    <text evidence="1">The sequence shown here is derived from an EMBL/GenBank/DDBJ whole genome shotgun (WGS) entry which is preliminary data.</text>
</comment>
<protein>
    <submittedName>
        <fullName evidence="1">Uncharacterized protein</fullName>
    </submittedName>
</protein>